<gene>
    <name evidence="1" type="ORF">EV668_0055</name>
</gene>
<dbReference type="Proteomes" id="UP000295122">
    <property type="component" value="Unassembled WGS sequence"/>
</dbReference>
<dbReference type="EMBL" id="SNZR01000003">
    <property type="protein sequence ID" value="TDR95671.1"/>
    <property type="molecule type" value="Genomic_DNA"/>
</dbReference>
<protein>
    <submittedName>
        <fullName evidence="1">Uncharacterized protein</fullName>
    </submittedName>
</protein>
<dbReference type="AlphaFoldDB" id="A0A4R7CDR2"/>
<evidence type="ECO:0000313" key="1">
    <source>
        <dbReference type="EMBL" id="TDR95671.1"/>
    </source>
</evidence>
<organism evidence="1 2">
    <name type="scientific">Enterovirga rhinocerotis</name>
    <dbReference type="NCBI Taxonomy" id="1339210"/>
    <lineage>
        <taxon>Bacteria</taxon>
        <taxon>Pseudomonadati</taxon>
        <taxon>Pseudomonadota</taxon>
        <taxon>Alphaproteobacteria</taxon>
        <taxon>Hyphomicrobiales</taxon>
        <taxon>Methylobacteriaceae</taxon>
        <taxon>Enterovirga</taxon>
    </lineage>
</organism>
<evidence type="ECO:0000313" key="2">
    <source>
        <dbReference type="Proteomes" id="UP000295122"/>
    </source>
</evidence>
<sequence length="191" mass="20949">MTALLPSRIAGTFHANFGLSPRERGELHRLGVSDAALDMSPPIRAGYVSIDGHDRFELEQHLRLSLAVRTVRAFLILAEDTAGEPEDIVAWLPALGRTATWLGRAWGIGSGGAYHPRLAEHEGLPIWRDPIAWLRAERRGVVLLKPRVAAGWLDDAGPLLAEDHEHGRELRAALTRPAPRILVPAEARRAA</sequence>
<dbReference type="RefSeq" id="WP_133767879.1">
    <property type="nucleotide sequence ID" value="NZ_SNZR01000003.1"/>
</dbReference>
<comment type="caution">
    <text evidence="1">The sequence shown here is derived from an EMBL/GenBank/DDBJ whole genome shotgun (WGS) entry which is preliminary data.</text>
</comment>
<dbReference type="OrthoDB" id="8082225at2"/>
<accession>A0A4R7CDR2</accession>
<keyword evidence="2" id="KW-1185">Reference proteome</keyword>
<name>A0A4R7CDR2_9HYPH</name>
<proteinExistence type="predicted"/>
<reference evidence="1 2" key="1">
    <citation type="submission" date="2019-03" db="EMBL/GenBank/DDBJ databases">
        <title>Genomic Encyclopedia of Type Strains, Phase IV (KMG-IV): sequencing the most valuable type-strain genomes for metagenomic binning, comparative biology and taxonomic classification.</title>
        <authorList>
            <person name="Goeker M."/>
        </authorList>
    </citation>
    <scope>NUCLEOTIDE SEQUENCE [LARGE SCALE GENOMIC DNA]</scope>
    <source>
        <strain evidence="1 2">DSM 25903</strain>
    </source>
</reference>